<dbReference type="PANTHER" id="PTHR24189:SF50">
    <property type="entry name" value="ANKYRIN REPEAT AND SOCS BOX PROTEIN 2"/>
    <property type="match status" value="1"/>
</dbReference>
<comment type="caution">
    <text evidence="5">The sequence shown here is derived from an EMBL/GenBank/DDBJ whole genome shotgun (WGS) entry which is preliminary data.</text>
</comment>
<dbReference type="InterPro" id="IPR002110">
    <property type="entry name" value="Ankyrin_rpt"/>
</dbReference>
<keyword evidence="6" id="KW-1185">Reference proteome</keyword>
<name>A0A8H4MF51_9EURO</name>
<dbReference type="SUPFAM" id="SSF48403">
    <property type="entry name" value="Ankyrin repeat"/>
    <property type="match status" value="2"/>
</dbReference>
<dbReference type="EMBL" id="JAAAPX010000015">
    <property type="protein sequence ID" value="KAF4242730.1"/>
    <property type="molecule type" value="Genomic_DNA"/>
</dbReference>
<feature type="repeat" description="ANK" evidence="3">
    <location>
        <begin position="160"/>
        <end position="184"/>
    </location>
</feature>
<evidence type="ECO:0008006" key="7">
    <source>
        <dbReference type="Google" id="ProtNLM"/>
    </source>
</evidence>
<accession>A0A8H4MF51</accession>
<dbReference type="SMART" id="SM00248">
    <property type="entry name" value="ANK"/>
    <property type="match status" value="8"/>
</dbReference>
<feature type="region of interest" description="Disordered" evidence="4">
    <location>
        <begin position="1"/>
        <end position="40"/>
    </location>
</feature>
<dbReference type="Gene3D" id="1.25.40.20">
    <property type="entry name" value="Ankyrin repeat-containing domain"/>
    <property type="match status" value="3"/>
</dbReference>
<dbReference type="Pfam" id="PF12796">
    <property type="entry name" value="Ank_2"/>
    <property type="match status" value="3"/>
</dbReference>
<evidence type="ECO:0000313" key="6">
    <source>
        <dbReference type="Proteomes" id="UP000653565"/>
    </source>
</evidence>
<dbReference type="InterPro" id="IPR036770">
    <property type="entry name" value="Ankyrin_rpt-contain_sf"/>
</dbReference>
<dbReference type="AlphaFoldDB" id="A0A8H4MF51"/>
<reference evidence="5" key="1">
    <citation type="journal article" date="2020" name="bioRxiv">
        <title>Genomic and phenotypic heterogeneity of clinical isolates of the human pathogens Aspergillus fumigatus, Aspergillus lentulus and Aspergillus fumigatiaffinis.</title>
        <authorList>
            <person name="dos Santos R.A.C."/>
            <person name="Steenwyk J.L."/>
            <person name="Rivero-Menendez O."/>
            <person name="Mead M.E."/>
            <person name="Silva L.P."/>
            <person name="Bastos R.W."/>
            <person name="Alastruey-Izquierdo A."/>
            <person name="Goldman G.H."/>
            <person name="Rokas A."/>
        </authorList>
    </citation>
    <scope>NUCLEOTIDE SEQUENCE</scope>
    <source>
        <strain evidence="5">CNM-CM6805</strain>
    </source>
</reference>
<dbReference type="Pfam" id="PF13637">
    <property type="entry name" value="Ank_4"/>
    <property type="match status" value="1"/>
</dbReference>
<dbReference type="OrthoDB" id="194358at2759"/>
<protein>
    <recommendedName>
        <fullName evidence="7">Ankyrin repeat protein</fullName>
    </recommendedName>
</protein>
<evidence type="ECO:0000256" key="3">
    <source>
        <dbReference type="PROSITE-ProRule" id="PRU00023"/>
    </source>
</evidence>
<dbReference type="PROSITE" id="PS50088">
    <property type="entry name" value="ANK_REPEAT"/>
    <property type="match status" value="4"/>
</dbReference>
<dbReference type="PROSITE" id="PS50297">
    <property type="entry name" value="ANK_REP_REGION"/>
    <property type="match status" value="3"/>
</dbReference>
<sequence>MDNTQVDQPSPPQSVHDSEDESPPGPQHASTDGEQLRDMEDFSSHWSSYARKTLREAVLQPSYSPFGNFEIDAILESGREDVNEKGPDGRTVLSHAIQNCRYSIARSLLKNGADPNTREDQNRTPFFWATTRRQYPLSHYNAMIGYLLQAGADPNLTDDEGNTPLALAAGNGNEEFVKLVVESGLAKINTQDDEEKTPLMCAATGGWPNCMSYLLPSNADMDSCPWWERYLQTRSSQREKEPHPVQFSKPGLEDRTGPRNLIFQLERHFRWNEVLPDGRTFLSWAVEFEDEEIVRRLLGSGADPNVYDKMEHQMKMTPLIKALKLGNMDMVNLLKKKDKYSMHILVDEADDMGEEQALELARKLLGQGYDLNKRNWRGQNPVHIACHKGRKRFVEEFLHPDYGEQNAFVHGQDNSGKTPLQYAIDNEDIIKLLIEDGANLGDVQTASLFKLREPKPLCVQLICNSRANYQTLLLISDYDEARELWNPQSGQIKLRLFNRGSKIPDFHSFKLKEDPVLGREYCQFFQSKRSSQSGETQLFKLCISLPGLTRRSEGLPLEIRLSERFPLEIAWAIREMEHSLAYGYISTLSNSSIPEHHEGLLRGLMTEVAGEWRNSVSVLVDEISIIVSVPRSPKSRTDLILSQLAKKRLDQVELEGRSRTVLKCLQRKAAQHARLQSWFKDHVTGLTHVVNVDPYLRKEKGPLMEIIRQMDQEVSSGLARIEQHIRELLQIEIAWISISEAKSIKRLTWITALEPVFDTVPDRSAKRSATDSDPLPGCQLRLCSGNMFRAAQYTGAACVGHLSITTDTTVSAAGQGPRRGSKHGNYYPLAGDASNTRRYTSTPFLTTEPGNSMRFGRWRLTNPDGAAERHLKVKAEAGLPKSKKVL</sequence>
<gene>
    <name evidence="5" type="ORF">CNMCM6805_002354</name>
</gene>
<dbReference type="Proteomes" id="UP000653565">
    <property type="component" value="Unassembled WGS sequence"/>
</dbReference>
<feature type="repeat" description="ANK" evidence="3">
    <location>
        <begin position="88"/>
        <end position="120"/>
    </location>
</feature>
<evidence type="ECO:0000256" key="2">
    <source>
        <dbReference type="ARBA" id="ARBA00023043"/>
    </source>
</evidence>
<feature type="repeat" description="ANK" evidence="3">
    <location>
        <begin position="121"/>
        <end position="159"/>
    </location>
</feature>
<keyword evidence="1" id="KW-0677">Repeat</keyword>
<organism evidence="5 6">
    <name type="scientific">Aspergillus fumigatiaffinis</name>
    <dbReference type="NCBI Taxonomy" id="340414"/>
    <lineage>
        <taxon>Eukaryota</taxon>
        <taxon>Fungi</taxon>
        <taxon>Dikarya</taxon>
        <taxon>Ascomycota</taxon>
        <taxon>Pezizomycotina</taxon>
        <taxon>Eurotiomycetes</taxon>
        <taxon>Eurotiomycetidae</taxon>
        <taxon>Eurotiales</taxon>
        <taxon>Aspergillaceae</taxon>
        <taxon>Aspergillus</taxon>
        <taxon>Aspergillus subgen. Fumigati</taxon>
    </lineage>
</organism>
<dbReference type="InterPro" id="IPR050745">
    <property type="entry name" value="Multifunctional_regulatory"/>
</dbReference>
<reference evidence="5" key="2">
    <citation type="submission" date="2020-04" db="EMBL/GenBank/DDBJ databases">
        <authorList>
            <person name="Santos R.A.C."/>
            <person name="Steenwyk J.L."/>
            <person name="Rivero-Menendez O."/>
            <person name="Mead M.E."/>
            <person name="Silva L.P."/>
            <person name="Bastos R.W."/>
            <person name="Alastruey-Izquierdo A."/>
            <person name="Goldman G.H."/>
            <person name="Rokas A."/>
        </authorList>
    </citation>
    <scope>NUCLEOTIDE SEQUENCE</scope>
    <source>
        <strain evidence="5">CNM-CM6805</strain>
    </source>
</reference>
<dbReference type="PANTHER" id="PTHR24189">
    <property type="entry name" value="MYOTROPHIN"/>
    <property type="match status" value="1"/>
</dbReference>
<evidence type="ECO:0000256" key="1">
    <source>
        <dbReference type="ARBA" id="ARBA00022737"/>
    </source>
</evidence>
<evidence type="ECO:0000256" key="4">
    <source>
        <dbReference type="SAM" id="MobiDB-lite"/>
    </source>
</evidence>
<proteinExistence type="predicted"/>
<keyword evidence="2 3" id="KW-0040">ANK repeat</keyword>
<feature type="repeat" description="ANK" evidence="3">
    <location>
        <begin position="277"/>
        <end position="309"/>
    </location>
</feature>
<evidence type="ECO:0000313" key="5">
    <source>
        <dbReference type="EMBL" id="KAF4242730.1"/>
    </source>
</evidence>